<feature type="compositionally biased region" description="Pro residues" evidence="4">
    <location>
        <begin position="125"/>
        <end position="134"/>
    </location>
</feature>
<proteinExistence type="inferred from homology"/>
<feature type="domain" description="Dynein heavy chain hydrolytic ATP-binding dynein motor region" evidence="7">
    <location>
        <begin position="1729"/>
        <end position="1841"/>
    </location>
</feature>
<dbReference type="Gene3D" id="1.20.920.20">
    <property type="match status" value="1"/>
</dbReference>
<accession>A0AAW1BLW6</accession>
<feature type="compositionally biased region" description="Low complexity" evidence="4">
    <location>
        <begin position="1867"/>
        <end position="1884"/>
    </location>
</feature>
<feature type="region of interest" description="Disordered" evidence="4">
    <location>
        <begin position="702"/>
        <end position="738"/>
    </location>
</feature>
<sequence>MGRSPEGRPCGAAERREAPRARVSSDGLSADSPEPPQSLPGLGEPWPLLRRRRKQRLQRLEQGDTFGPSRLTEKGRESDAAATPGPARRGRAGAGRWGLHSDAARGLSNAGPAAMEPPGAQTPVPGLPQTPPADSPGALPDPAWARSPRRRLATQLREAGRAEPREVEALLAELLAVCRAVLRGGGRRAWLRLLEALRLCAPFRGLLSGRAPLPAYLRALRYQAGGSRALLADLDLLGALRRAFPGEGAAPRDGSEPPWPLALAAEARRLPAAPEPVFAGLPCPFRAAWDALAAGLLAPRPVSLPELQRCVGPVGGRLARREAPWEDGLGTLPLALAAALPVDFASALRPSLESAAVACLGPPPARSPAADRQPPMSGLQAAQVLSGRYHAGEIRFFYLNTAPNRHFRPYDLVTVPGYLLKPQHYVFSPFGVLCVHPEEGSEALSLGDWHREARLWQLMQFIPFFRLFLVRKAFTRWYFNVKHLQYLKCREKLSLQLLQAVPHFGAALLHISRLLQELQAVHWLPTDTSRCYNFVELKRALAHMKSNADGLLHRFLCLCTSILELVRDDTYKMVHGLQMEVQGYKLYITKESPYQQRVEFERLQCRLREAESWLRELGALALLVNFLVCQTLISVMHQEVSTFVNCTMQADGSTRKAVLRVQLVFSAENKLVLFPSDGELEDCLLGALQNIVETVLETTRVKSEKAEAQAGPRARTPEAEQPPCQAAGDVAGPASRGDQISRLREQMQQVSVTELCSAEAHLVHRLDLKACSGLQVVGHRLRAEYPLLSREQLERDLHSDSIIQKATAKLRGLFLAGLAETQLLCREYAWLGQIYQYVHSWSESQLESMKGWPAEEFVNQVLKLRTWVGQVQKVPHVVITFNHFFLVDCDGILQEILPLLASIDKDILALLLRETTHRSEQFIAELSLVLQLYVNVGTDIFTIAKCSQKLEYYQGQMTELQEYVDYVRALNEVIQQCYRPLSPSEESLENMLLDTWDAFVYQQREVSDFIVSRRLSIIAELSSSLQEATQELQQLLTMVTVGRFQDPAQNPRVMEDELIRLLQRFQAVVGRVTDLCNSQRILTGGRTDLSLLTRQQEVIEIHIRVWQLFRIVSEQVKEWKCLAFIKFSAPLALERTEEWQKEGASLQRSLPSHHRIMQACLSAIANFRKYLPLLLKLGSHFLKLSCWKEIFAVMGVKCPMNMQFTLGQLLSYPLLEYSDAIFRVYAHEKSRHYARDTLQRVERAWAEKQFRLINFILNVPYQEPQPERFRRPTSGRQRAAKLEYISKDSGTYVLSDTTELKAAVEHSILTLQNMILSPFSSDILEEAKSWVSTLRTFESLLYAWVSFQQNWVFLNIVLYELNITLPSAELDSRFQRLDAHFREVMRLTCNDPLVLSSIQLGSGSSRDSRFIGATLQTAFLEGSADLQGLIRALDYVLEATRMGFPRLFFLSNEELVAMLSTANETADAPAWSQRCFPGVCQLDLLLPATSQNLDAISAELPLVQVVGLLGSHGEKLKLCSAVPLGRKVTQWLCVLELRMKESVFNQVQECVAQRLALRPQLDLAFERRPGPTELPLHLVAECWAGLGNTFPAQCVLLAEEALWRVAVEEAFLHQRLRKGLELRLSLKLEAVVHYIRNYRSLHAWNPEQDHLGMLLGALIVVTIQQRDLTSRLLKREEASVHDFEWARHLKYSVRLLPEKARAAGLPLSCSWVSSLPGCWAEVLDSRFPYDYEFLGTGSPLLGSPSLDRTFLGLLLALEEFGCGGLLGHPDVGKSHTVRGLAQFLGRHLVTLHCTRQMSIGCLSRHLCGAVHSGALLLLESVETLEPAVLSAFSHRLVDLQRMCLNFQEGGKVAPSGQPSGVFPPASPGSESSGSSEEGEAQPGGLPELGTDDAEPYQPRVLGNILFGGRLLRVRETYGCVVTMESLPEQMRLALRPLAVLPPDLTRLAEVMLLMAGFREATLLAEKLCTFLKLERMLNPRPHFSSPTLIRKVIGAAINILFAPTLPQDPSPSRAKPSPRTTFFLGLEEEPAMVKALRRSPLLTGPQGPRLHNVCELLHDVFPSASLPHSEQLPPRLQSALVAQLQEDKLQPDPDLLLVAGQLSQAMQVATGILLLGPSGSGKTTTWRILSKAQSRLAASDATPGVQGSSAHEKAAFRPVNTACLWPNALSVSEFVGSLEGSLWQDGVFSRILQRAATSAAASGTGEGSSQQWLVLDGVVCQEWLEPISLLFSTRPFLSLPNGQRLRAPKNLRFLFEMLDASEMPPSVCTHCALLHLEGSQLWQILLASAFAPAHHRYSLSLETLAALHSLAKELFPATMAFLQEHCCPALLPHAHPQRLLAQGVQETTAFTRIFQALLKHYMHRDQLKPRAAAAKVATESNSWTPPSLKAHSLDEVPAHHPLLAQSIFVFAYIWGFGSHLQTRCWPLFDHFVRRALQNSSLSIQLPAAVSTFDLYPLAEDGTLRPFNGRYLHSYLKALPMGFSVLPQHERVLFVLNMLLGTEQPILLVGEPGCGKSTFAEMLLQPNYLYHRVCLTPAFRTVHLRQLLLRRSQSALREKGLFPTGKPTRGAASKGRFLFLMEDLHLAFIDPVRGTSPVIESLRQTLTLQQFYHAETLELQQCPATGFNCFGTFSVPITGSLALCPRFGRLFSTVVLPAVSRESLLSMHTSTVLTWLEKFPLLTRHHELASAVVKATLDTYETVRRRFHPSPACCLFQFSLHDVAKVIKGMLLLRPRPGIHLSTPLEDHGSKGSSPRRISVMGRPAVGTGYTAVLSTRLIIRLWMHESLRTFCDPLRGKQQRELCEQILLEIATTIFCAKPGVLRVVPSLSSPVHRCTAVQFPSTSDTCLATASVGEEDSRQEHLLPTLQAEPEFPYSAEVGYPNCWDPVEQAPALALDPPDAPPWEDVALGEPENKAPETEPEEMDGEKRQSSGKPSQLKAPESHATPHRSFLMRTKHRTSGRKDSSGPLLPLHLLLLQGESPSDIVFGKDLGPDFYGPNAHNPYQEKLWKTLEKQLSSCLPPDFLLCSDGLRHVVRLARLLWGPDRHGALVSFVRCTGRQSLVALVARATDTLLMSLLANTSEAEALALLRSASWQAGITGRRVLLLVHPGVSVAILHQVLALMIEGTCPGLSNPDDSMAIIQAMLQENQSIKRNMREDLVLQKFLQLVRSNLHVFLLLGTPGSLALPPLTATVLAQSLCSLEIYQNWSQESLLQVASKRLKGHFKSAVRLTREPPSLHAQKDLLHNTALAASRIHFSAANYASSLADSLPLISPKSFLDFLDSYVCLLDSLQEQVNRRAERMKLALQKMDEVSKKQQEHTRDVRFLQQKLVKIKQQMAQSQKEVEREQEVLRQQEVECRKYEARINVLTKKRDVLEKKKEMAMKKVTQDYKVALAALRVQDIEELRSYRQPPALVVQVTDPLCLMFQVEPGWESAKLLLSREDFYQDLIFYPKETLSMELFQALGQVVCHKGLSMAAIQNASQAAATLYQWICSIYWYQWALREWQPAMLQLQSCEEQINAEKVSLGDRRLHSEFLRDTTQTRIRELRQKQEHQEKLLQQLTQSLQAKEEASTVESSVAEHLASWTAVAKDLECQQSTVHGDALLCSAVISYLGPFCPLRRKELLEKWQAVCEGSQVLLSPCDVSWLLQKELPCPGQAPSGPPLLPLQNPLKVAAVLSSAQQQRLWDRLHKPKDAESRLAAMIVHSRVHLRAHRWPLLVDPDKQAQTWLLMTSSLEEEESQAQALCDLVPDLVEQGVSEEIPEDNLEILSLTSPDLEQSLKDAVRFGNPVLLTDFEKDVPWCSALQQLMEKESFWSCPEGKIFFPGSEEDGAEAEHLPIPPSFCLYLCTELPLKSLAAEADHSLLKRLNLIDLSLSQEALEEQLLSEVLQVERPEILKNQQVLYLGILQLEGKLEATEEELMDLISQPQRSLLEEENFMPIVRLLQTQIQALHATHRHMVSQHQDQATLCGRYRPVACLAVGLHEVLQQVGRLHPLYRFPTEFCIGRVRQALISAKRQEASKQESLEARLLELSRMVLWQLLTQALPCLQEVHRPLYFFLGAVTMLRVAGDVSPLEWLAFTQGLRDPAAKALLLPLGPGLVCPSWVSAEAWEECALLENLPGFHGLLASLAEKAVQWQEYFSLPSTVVGPALCPSHAHLSPFQRAILWRILCPSAMCQVSSDLTTCLLGWSFTEKMAAVSPYSYSRANKPVIFVTAPAGSQVSFTHPLLWIQQMAAQRGRRGRVVVISFGTPDASRRVQRTLPFCTRKGKWLVLDNCQLLSHWDPEILQQLDLVLTTPPGLSKGGPLEIHPKFRLWLITTLNAPDSVPGPVHRSAITLFCEMPLELKGILAHTHQWLQGQVQNLDTEKRLSLLVLHGVLLYRQNYARWTQAASYLWSHGEVLAGLKALEKLSRMTGSSEEAQLQLAGTILYGGHVLDEGDAQAVESLCRQCLAPASHPLPGSGLQRLLAAVIGHTSPGLFEDEASAATQGRMQQLPSPTDPAWVGLCDSLQPQMLASRSQDLLSALKASQGLWPRRIPQLQTTLEQLAKRGLEVVQELQEQLAQCGWEVGARGRPPHGQPRPKPRPLQRFLLEEAGTFLALLEQVGRDLACAQECLQGMPCSSPRCTALLQALQRQQLPRHWLPYVPTGPEPLHDWLGTLQRRSELLCHYLQSIGGEPVVCYQLAAFQQPQRLFLALLQEKAQPEKQELESFHLDQQVLPNLLPPDSAPEKGIYLGGLEVYHAAWNTHGGHLQESFSAQACQLPPVWVQASREPWTAASVPHKYQCPVYLGTPQAALDLCSQRVIMSLALPSKMSPEQCTQQRVHAISVLR</sequence>
<dbReference type="EMBL" id="JAOTOJ010000004">
    <property type="protein sequence ID" value="KAK9402765.1"/>
    <property type="molecule type" value="Genomic_DNA"/>
</dbReference>
<feature type="domain" description="Dynein heavy chain AAA 5 extension" evidence="11">
    <location>
        <begin position="2401"/>
        <end position="2466"/>
    </location>
</feature>
<dbReference type="Gene3D" id="1.20.58.1120">
    <property type="match status" value="1"/>
</dbReference>
<dbReference type="Gene3D" id="1.20.1270.280">
    <property type="match status" value="1"/>
</dbReference>
<feature type="domain" description="Dynein heavy chain region D6 P-loop" evidence="5">
    <location>
        <begin position="4209"/>
        <end position="4323"/>
    </location>
</feature>
<evidence type="ECO:0000259" key="5">
    <source>
        <dbReference type="Pfam" id="PF03028"/>
    </source>
</evidence>
<dbReference type="InterPro" id="IPR042219">
    <property type="entry name" value="AAA_lid_11_sf"/>
</dbReference>
<dbReference type="Gene3D" id="3.40.50.300">
    <property type="entry name" value="P-loop containing nucleotide triphosphate hydrolases"/>
    <property type="match status" value="6"/>
</dbReference>
<feature type="domain" description="Dynein heavy chain AAA module D4" evidence="9">
    <location>
        <begin position="3024"/>
        <end position="3287"/>
    </location>
</feature>
<dbReference type="GO" id="GO:0007018">
    <property type="term" value="P:microtubule-based movement"/>
    <property type="evidence" value="ECO:0007669"/>
    <property type="project" value="InterPro"/>
</dbReference>
<feature type="domain" description="Dynein heavy chain C-terminal" evidence="12">
    <location>
        <begin position="4551"/>
        <end position="4827"/>
    </location>
</feature>
<evidence type="ECO:0000256" key="4">
    <source>
        <dbReference type="SAM" id="MobiDB-lite"/>
    </source>
</evidence>
<evidence type="ECO:0000313" key="14">
    <source>
        <dbReference type="Proteomes" id="UP001474421"/>
    </source>
</evidence>
<dbReference type="InterPro" id="IPR026983">
    <property type="entry name" value="DHC"/>
</dbReference>
<dbReference type="InterPro" id="IPR041466">
    <property type="entry name" value="Dynein_AAA5_ext"/>
</dbReference>
<feature type="domain" description="Dynein heavy chain hydrolytic ATP-binding dynein motor region" evidence="7">
    <location>
        <begin position="1903"/>
        <end position="1977"/>
    </location>
</feature>
<evidence type="ECO:0000259" key="7">
    <source>
        <dbReference type="Pfam" id="PF12774"/>
    </source>
</evidence>
<dbReference type="InterPro" id="IPR041228">
    <property type="entry name" value="Dynein_C"/>
</dbReference>
<feature type="domain" description="Dynein heavy chain coiled coil stalk" evidence="8">
    <location>
        <begin position="3333"/>
        <end position="3629"/>
    </location>
</feature>
<dbReference type="InterPro" id="IPR024317">
    <property type="entry name" value="Dynein_heavy_chain_D4_dom"/>
</dbReference>
<feature type="domain" description="Dynein heavy chain linker" evidence="6">
    <location>
        <begin position="1099"/>
        <end position="1550"/>
    </location>
</feature>
<evidence type="ECO:0000259" key="11">
    <source>
        <dbReference type="Pfam" id="PF17852"/>
    </source>
</evidence>
<dbReference type="Gene3D" id="1.20.920.30">
    <property type="match status" value="1"/>
</dbReference>
<evidence type="ECO:0000256" key="1">
    <source>
        <dbReference type="ARBA" id="ARBA00008887"/>
    </source>
</evidence>
<dbReference type="GO" id="GO:0045505">
    <property type="term" value="F:dynein intermediate chain binding"/>
    <property type="evidence" value="ECO:0007669"/>
    <property type="project" value="InterPro"/>
</dbReference>
<dbReference type="Pfam" id="PF18199">
    <property type="entry name" value="Dynein_C"/>
    <property type="match status" value="1"/>
</dbReference>
<protein>
    <submittedName>
        <fullName evidence="13">Dynein heavy chain domain-containing protein 1</fullName>
    </submittedName>
</protein>
<dbReference type="SUPFAM" id="SSF52540">
    <property type="entry name" value="P-loop containing nucleoside triphosphate hydrolases"/>
    <property type="match status" value="3"/>
</dbReference>
<dbReference type="InterPro" id="IPR035706">
    <property type="entry name" value="AAA_9"/>
</dbReference>
<dbReference type="InterPro" id="IPR004273">
    <property type="entry name" value="Dynein_heavy_D6_P-loop"/>
</dbReference>
<dbReference type="PANTHER" id="PTHR45703">
    <property type="entry name" value="DYNEIN HEAVY CHAIN"/>
    <property type="match status" value="1"/>
</dbReference>
<dbReference type="Pfam" id="PF12774">
    <property type="entry name" value="AAA_6"/>
    <property type="match status" value="2"/>
</dbReference>
<evidence type="ECO:0000259" key="8">
    <source>
        <dbReference type="Pfam" id="PF12777"/>
    </source>
</evidence>
<evidence type="ECO:0000259" key="9">
    <source>
        <dbReference type="Pfam" id="PF12780"/>
    </source>
</evidence>
<dbReference type="Pfam" id="PF08393">
    <property type="entry name" value="DHC_N2"/>
    <property type="match status" value="1"/>
</dbReference>
<dbReference type="GO" id="GO:0051959">
    <property type="term" value="F:dynein light intermediate chain binding"/>
    <property type="evidence" value="ECO:0007669"/>
    <property type="project" value="InterPro"/>
</dbReference>
<organism evidence="13 14">
    <name type="scientific">Crotalus adamanteus</name>
    <name type="common">Eastern diamondback rattlesnake</name>
    <dbReference type="NCBI Taxonomy" id="8729"/>
    <lineage>
        <taxon>Eukaryota</taxon>
        <taxon>Metazoa</taxon>
        <taxon>Chordata</taxon>
        <taxon>Craniata</taxon>
        <taxon>Vertebrata</taxon>
        <taxon>Euteleostomi</taxon>
        <taxon>Lepidosauria</taxon>
        <taxon>Squamata</taxon>
        <taxon>Bifurcata</taxon>
        <taxon>Unidentata</taxon>
        <taxon>Episquamata</taxon>
        <taxon>Toxicofera</taxon>
        <taxon>Serpentes</taxon>
        <taxon>Colubroidea</taxon>
        <taxon>Viperidae</taxon>
        <taxon>Crotalinae</taxon>
        <taxon>Crotalus</taxon>
    </lineage>
</organism>
<dbReference type="InterPro" id="IPR013602">
    <property type="entry name" value="Dynein_heavy_linker"/>
</dbReference>
<evidence type="ECO:0000256" key="2">
    <source>
        <dbReference type="ARBA" id="ARBA00023054"/>
    </source>
</evidence>
<dbReference type="InterPro" id="IPR035699">
    <property type="entry name" value="AAA_6"/>
</dbReference>
<keyword evidence="2 3" id="KW-0175">Coiled coil</keyword>
<dbReference type="Pfam" id="PF03028">
    <property type="entry name" value="Dynein_heavy"/>
    <property type="match status" value="1"/>
</dbReference>
<dbReference type="Gene3D" id="1.10.8.720">
    <property type="entry name" value="Region D6 of dynein motor"/>
    <property type="match status" value="1"/>
</dbReference>
<comment type="similarity">
    <text evidence="1">Belongs to the dynein heavy chain family.</text>
</comment>
<feature type="region of interest" description="Disordered" evidence="4">
    <location>
        <begin position="2893"/>
        <end position="2966"/>
    </location>
</feature>
<evidence type="ECO:0000313" key="13">
    <source>
        <dbReference type="EMBL" id="KAK9402765.1"/>
    </source>
</evidence>
<dbReference type="InterPro" id="IPR042228">
    <property type="entry name" value="Dynein_linker_3"/>
</dbReference>
<dbReference type="InterPro" id="IPR042222">
    <property type="entry name" value="Dynein_2_N"/>
</dbReference>
<evidence type="ECO:0000256" key="3">
    <source>
        <dbReference type="SAM" id="Coils"/>
    </source>
</evidence>
<dbReference type="Gene3D" id="1.20.140.100">
    <property type="entry name" value="Dynein heavy chain, N-terminal domain 2"/>
    <property type="match status" value="1"/>
</dbReference>
<evidence type="ECO:0000259" key="12">
    <source>
        <dbReference type="Pfam" id="PF18199"/>
    </source>
</evidence>
<dbReference type="Pfam" id="PF17852">
    <property type="entry name" value="Dynein_AAA_lid"/>
    <property type="match status" value="1"/>
</dbReference>
<dbReference type="GO" id="GO:0030286">
    <property type="term" value="C:dynein complex"/>
    <property type="evidence" value="ECO:0007669"/>
    <property type="project" value="InterPro"/>
</dbReference>
<dbReference type="InterPro" id="IPR043160">
    <property type="entry name" value="Dynein_C_barrel"/>
</dbReference>
<dbReference type="Gene3D" id="3.10.490.20">
    <property type="match status" value="1"/>
</dbReference>
<dbReference type="Pfam" id="PF12780">
    <property type="entry name" value="AAA_8"/>
    <property type="match status" value="1"/>
</dbReference>
<dbReference type="Proteomes" id="UP001474421">
    <property type="component" value="Unassembled WGS sequence"/>
</dbReference>
<evidence type="ECO:0000259" key="6">
    <source>
        <dbReference type="Pfam" id="PF08393"/>
    </source>
</evidence>
<gene>
    <name evidence="13" type="ORF">NXF25_011121</name>
</gene>
<name>A0AAW1BLW6_CROAD</name>
<dbReference type="Pfam" id="PF12775">
    <property type="entry name" value="AAA_7"/>
    <property type="match status" value="1"/>
</dbReference>
<dbReference type="GO" id="GO:0005524">
    <property type="term" value="F:ATP binding"/>
    <property type="evidence" value="ECO:0007669"/>
    <property type="project" value="InterPro"/>
</dbReference>
<keyword evidence="14" id="KW-1185">Reference proteome</keyword>
<dbReference type="GO" id="GO:0008569">
    <property type="term" value="F:minus-end-directed microtubule motor activity"/>
    <property type="evidence" value="ECO:0007669"/>
    <property type="project" value="InterPro"/>
</dbReference>
<feature type="coiled-coil region" evidence="3">
    <location>
        <begin position="3545"/>
        <end position="3572"/>
    </location>
</feature>
<dbReference type="FunFam" id="1.20.140.100:FF:000008">
    <property type="entry name" value="Dynein heavy chain domain 1"/>
    <property type="match status" value="1"/>
</dbReference>
<comment type="caution">
    <text evidence="13">The sequence shown here is derived from an EMBL/GenBank/DDBJ whole genome shotgun (WGS) entry which is preliminary data.</text>
</comment>
<feature type="domain" description="Dynein heavy chain ATP-binding dynein motor region" evidence="10">
    <location>
        <begin position="3693"/>
        <end position="3940"/>
    </location>
</feature>
<dbReference type="InterPro" id="IPR027417">
    <property type="entry name" value="P-loop_NTPase"/>
</dbReference>
<feature type="region of interest" description="Disordered" evidence="4">
    <location>
        <begin position="1854"/>
        <end position="1893"/>
    </location>
</feature>
<dbReference type="PANTHER" id="PTHR45703:SF36">
    <property type="entry name" value="DYNEIN HEAVY CHAIN, CYTOPLASMIC"/>
    <property type="match status" value="1"/>
</dbReference>
<dbReference type="Pfam" id="PF12777">
    <property type="entry name" value="MT"/>
    <property type="match status" value="1"/>
</dbReference>
<feature type="coiled-coil region" evidence="3">
    <location>
        <begin position="3289"/>
        <end position="3386"/>
    </location>
</feature>
<evidence type="ECO:0000259" key="10">
    <source>
        <dbReference type="Pfam" id="PF12781"/>
    </source>
</evidence>
<dbReference type="InterPro" id="IPR024743">
    <property type="entry name" value="Dynein_HC_stalk"/>
</dbReference>
<dbReference type="Gene3D" id="3.20.180.20">
    <property type="entry name" value="Dynein heavy chain, N-terminal domain 2"/>
    <property type="match status" value="1"/>
</dbReference>
<dbReference type="Pfam" id="PF12781">
    <property type="entry name" value="AAA_9"/>
    <property type="match status" value="1"/>
</dbReference>
<feature type="region of interest" description="Disordered" evidence="4">
    <location>
        <begin position="1"/>
        <end position="150"/>
    </location>
</feature>
<reference evidence="13 14" key="1">
    <citation type="journal article" date="2024" name="Proc. Natl. Acad. Sci. U.S.A.">
        <title>The genetic regulatory architecture and epigenomic basis for age-related changes in rattlesnake venom.</title>
        <authorList>
            <person name="Hogan M.P."/>
            <person name="Holding M.L."/>
            <person name="Nystrom G.S."/>
            <person name="Colston T.J."/>
            <person name="Bartlett D.A."/>
            <person name="Mason A.J."/>
            <person name="Ellsworth S.A."/>
            <person name="Rautsaw R.M."/>
            <person name="Lawrence K.C."/>
            <person name="Strickland J.L."/>
            <person name="He B."/>
            <person name="Fraser P."/>
            <person name="Margres M.J."/>
            <person name="Gilbert D.M."/>
            <person name="Gibbs H.L."/>
            <person name="Parkinson C.L."/>
            <person name="Rokyta D.R."/>
        </authorList>
    </citation>
    <scope>NUCLEOTIDE SEQUENCE [LARGE SCALE GENOMIC DNA]</scope>
    <source>
        <strain evidence="13">DRR0105</strain>
    </source>
</reference>